<sequence length="57" mass="6262">MSRAFLPFWSGDGRRCDGTARHSVSAESEQMIQMMMGSSSTLVLPRRLFSNEGVGPV</sequence>
<name>A0A2K1JYI0_PHYPA</name>
<gene>
    <name evidence="1" type="ORF">PHYPA_013706</name>
</gene>
<accession>A0A2K1JYI0</accession>
<dbReference type="EnsemblPlants" id="Pp3c10_10700V3.1">
    <property type="protein sequence ID" value="PAC:32902441.CDS.1"/>
    <property type="gene ID" value="Pp3c10_10700"/>
</dbReference>
<reference evidence="1 3" key="2">
    <citation type="journal article" date="2018" name="Plant J.">
        <title>The Physcomitrella patens chromosome-scale assembly reveals moss genome structure and evolution.</title>
        <authorList>
            <person name="Lang D."/>
            <person name="Ullrich K.K."/>
            <person name="Murat F."/>
            <person name="Fuchs J."/>
            <person name="Jenkins J."/>
            <person name="Haas F.B."/>
            <person name="Piednoel M."/>
            <person name="Gundlach H."/>
            <person name="Van Bel M."/>
            <person name="Meyberg R."/>
            <person name="Vives C."/>
            <person name="Morata J."/>
            <person name="Symeonidi A."/>
            <person name="Hiss M."/>
            <person name="Muchero W."/>
            <person name="Kamisugi Y."/>
            <person name="Saleh O."/>
            <person name="Blanc G."/>
            <person name="Decker E.L."/>
            <person name="van Gessel N."/>
            <person name="Grimwood J."/>
            <person name="Hayes R.D."/>
            <person name="Graham S.W."/>
            <person name="Gunter L.E."/>
            <person name="McDaniel S.F."/>
            <person name="Hoernstein S.N.W."/>
            <person name="Larsson A."/>
            <person name="Li F.W."/>
            <person name="Perroud P.F."/>
            <person name="Phillips J."/>
            <person name="Ranjan P."/>
            <person name="Rokshar D.S."/>
            <person name="Rothfels C.J."/>
            <person name="Schneider L."/>
            <person name="Shu S."/>
            <person name="Stevenson D.W."/>
            <person name="Thummler F."/>
            <person name="Tillich M."/>
            <person name="Villarreal Aguilar J.C."/>
            <person name="Widiez T."/>
            <person name="Wong G.K."/>
            <person name="Wymore A."/>
            <person name="Zhang Y."/>
            <person name="Zimmer A.D."/>
            <person name="Quatrano R.S."/>
            <person name="Mayer K.F.X."/>
            <person name="Goodstein D."/>
            <person name="Casacuberta J.M."/>
            <person name="Vandepoele K."/>
            <person name="Reski R."/>
            <person name="Cuming A.C."/>
            <person name="Tuskan G.A."/>
            <person name="Maumus F."/>
            <person name="Salse J."/>
            <person name="Schmutz J."/>
            <person name="Rensing S.A."/>
        </authorList>
    </citation>
    <scope>NUCLEOTIDE SEQUENCE [LARGE SCALE GENOMIC DNA]</scope>
    <source>
        <strain evidence="2 3">cv. Gransden 2004</strain>
    </source>
</reference>
<dbReference type="Proteomes" id="UP000006727">
    <property type="component" value="Chromosome 10"/>
</dbReference>
<dbReference type="Gramene" id="Pp3c10_10700V3.1">
    <property type="protein sequence ID" value="PAC:32902441.CDS.1"/>
    <property type="gene ID" value="Pp3c10_10700"/>
</dbReference>
<dbReference type="InParanoid" id="A0A2K1JYI0"/>
<proteinExistence type="predicted"/>
<reference evidence="1 3" key="1">
    <citation type="journal article" date="2008" name="Science">
        <title>The Physcomitrella genome reveals evolutionary insights into the conquest of land by plants.</title>
        <authorList>
            <person name="Rensing S."/>
            <person name="Lang D."/>
            <person name="Zimmer A."/>
            <person name="Terry A."/>
            <person name="Salamov A."/>
            <person name="Shapiro H."/>
            <person name="Nishiyama T."/>
            <person name="Perroud P.-F."/>
            <person name="Lindquist E."/>
            <person name="Kamisugi Y."/>
            <person name="Tanahashi T."/>
            <person name="Sakakibara K."/>
            <person name="Fujita T."/>
            <person name="Oishi K."/>
            <person name="Shin-I T."/>
            <person name="Kuroki Y."/>
            <person name="Toyoda A."/>
            <person name="Suzuki Y."/>
            <person name="Hashimoto A."/>
            <person name="Yamaguchi K."/>
            <person name="Sugano A."/>
            <person name="Kohara Y."/>
            <person name="Fujiyama A."/>
            <person name="Anterola A."/>
            <person name="Aoki S."/>
            <person name="Ashton N."/>
            <person name="Barbazuk W.B."/>
            <person name="Barker E."/>
            <person name="Bennetzen J."/>
            <person name="Bezanilla M."/>
            <person name="Blankenship R."/>
            <person name="Cho S.H."/>
            <person name="Dutcher S."/>
            <person name="Estelle M."/>
            <person name="Fawcett J.A."/>
            <person name="Gundlach H."/>
            <person name="Hanada K."/>
            <person name="Heyl A."/>
            <person name="Hicks K.A."/>
            <person name="Hugh J."/>
            <person name="Lohr M."/>
            <person name="Mayer K."/>
            <person name="Melkozernov A."/>
            <person name="Murata T."/>
            <person name="Nelson D."/>
            <person name="Pils B."/>
            <person name="Prigge M."/>
            <person name="Reiss B."/>
            <person name="Renner T."/>
            <person name="Rombauts S."/>
            <person name="Rushton P."/>
            <person name="Sanderfoot A."/>
            <person name="Schween G."/>
            <person name="Shiu S.-H."/>
            <person name="Stueber K."/>
            <person name="Theodoulou F.L."/>
            <person name="Tu H."/>
            <person name="Van de Peer Y."/>
            <person name="Verrier P.J."/>
            <person name="Waters E."/>
            <person name="Wood A."/>
            <person name="Yang L."/>
            <person name="Cove D."/>
            <person name="Cuming A."/>
            <person name="Hasebe M."/>
            <person name="Lucas S."/>
            <person name="Mishler D.B."/>
            <person name="Reski R."/>
            <person name="Grigoriev I."/>
            <person name="Quatrano R.S."/>
            <person name="Boore J.L."/>
        </authorList>
    </citation>
    <scope>NUCLEOTIDE SEQUENCE [LARGE SCALE GENOMIC DNA]</scope>
    <source>
        <strain evidence="2 3">cv. Gransden 2004</strain>
    </source>
</reference>
<dbReference type="PaxDb" id="3218-PP1S120_126V6.1"/>
<dbReference type="EMBL" id="ABEU02000010">
    <property type="protein sequence ID" value="PNR46587.1"/>
    <property type="molecule type" value="Genomic_DNA"/>
</dbReference>
<evidence type="ECO:0000313" key="3">
    <source>
        <dbReference type="Proteomes" id="UP000006727"/>
    </source>
</evidence>
<dbReference type="AlphaFoldDB" id="A0A2K1JYI0"/>
<evidence type="ECO:0000313" key="2">
    <source>
        <dbReference type="EnsemblPlants" id="PAC:32902441.CDS.1"/>
    </source>
</evidence>
<organism evidence="1">
    <name type="scientific">Physcomitrium patens</name>
    <name type="common">Spreading-leaved earth moss</name>
    <name type="synonym">Physcomitrella patens</name>
    <dbReference type="NCBI Taxonomy" id="3218"/>
    <lineage>
        <taxon>Eukaryota</taxon>
        <taxon>Viridiplantae</taxon>
        <taxon>Streptophyta</taxon>
        <taxon>Embryophyta</taxon>
        <taxon>Bryophyta</taxon>
        <taxon>Bryophytina</taxon>
        <taxon>Bryopsida</taxon>
        <taxon>Funariidae</taxon>
        <taxon>Funariales</taxon>
        <taxon>Funariaceae</taxon>
        <taxon>Physcomitrium</taxon>
    </lineage>
</organism>
<keyword evidence="3" id="KW-1185">Reference proteome</keyword>
<protein>
    <submittedName>
        <fullName evidence="1 2">Uncharacterized protein</fullName>
    </submittedName>
</protein>
<evidence type="ECO:0000313" key="1">
    <source>
        <dbReference type="EMBL" id="PNR46587.1"/>
    </source>
</evidence>
<reference evidence="2" key="3">
    <citation type="submission" date="2020-12" db="UniProtKB">
        <authorList>
            <consortium name="EnsemblPlants"/>
        </authorList>
    </citation>
    <scope>IDENTIFICATION</scope>
</reference>